<name>A0A1N6JC77_9BURK</name>
<dbReference type="AlphaFoldDB" id="A0A1N6JC77"/>
<reference evidence="4 5" key="1">
    <citation type="submission" date="2016-11" db="EMBL/GenBank/DDBJ databases">
        <authorList>
            <person name="Jaros S."/>
            <person name="Januszkiewicz K."/>
            <person name="Wedrychowicz H."/>
        </authorList>
    </citation>
    <scope>NUCLEOTIDE SEQUENCE [LARGE SCALE GENOMIC DNA]</scope>
    <source>
        <strain evidence="3 4">GAS86</strain>
        <strain evidence="2 5">GAS95</strain>
    </source>
</reference>
<dbReference type="InterPro" id="IPR011008">
    <property type="entry name" value="Dimeric_a/b-barrel"/>
</dbReference>
<evidence type="ECO:0000313" key="4">
    <source>
        <dbReference type="Proteomes" id="UP000184693"/>
    </source>
</evidence>
<gene>
    <name evidence="2" type="ORF">SAMN05444165_3015</name>
    <name evidence="3" type="ORF">SAMN05444168_5642</name>
</gene>
<dbReference type="EMBL" id="FSRU01000001">
    <property type="protein sequence ID" value="SIO41974.1"/>
    <property type="molecule type" value="Genomic_DNA"/>
</dbReference>
<dbReference type="Gene3D" id="3.30.70.100">
    <property type="match status" value="1"/>
</dbReference>
<dbReference type="EMBL" id="FSRM01000002">
    <property type="protein sequence ID" value="SIO50033.1"/>
    <property type="molecule type" value="Genomic_DNA"/>
</dbReference>
<dbReference type="Proteomes" id="UP000185151">
    <property type="component" value="Unassembled WGS sequence"/>
</dbReference>
<dbReference type="Proteomes" id="UP000184693">
    <property type="component" value="Unassembled WGS sequence"/>
</dbReference>
<dbReference type="Pfam" id="PF07045">
    <property type="entry name" value="DUF1330"/>
    <property type="match status" value="1"/>
</dbReference>
<protein>
    <submittedName>
        <fullName evidence="2">Uncharacterized conserved protein, DUF1330 family</fullName>
    </submittedName>
</protein>
<dbReference type="PANTHER" id="PTHR41521:SF4">
    <property type="entry name" value="BLR0684 PROTEIN"/>
    <property type="match status" value="1"/>
</dbReference>
<evidence type="ECO:0000313" key="3">
    <source>
        <dbReference type="EMBL" id="SIO50033.1"/>
    </source>
</evidence>
<dbReference type="InterPro" id="IPR010753">
    <property type="entry name" value="DUF1330"/>
</dbReference>
<accession>A0A1N6JC77</accession>
<dbReference type="OrthoDB" id="121598at2"/>
<feature type="domain" description="DUF1330" evidence="1">
    <location>
        <begin position="3"/>
        <end position="96"/>
    </location>
</feature>
<evidence type="ECO:0000259" key="1">
    <source>
        <dbReference type="Pfam" id="PF07045"/>
    </source>
</evidence>
<proteinExistence type="predicted"/>
<evidence type="ECO:0000313" key="2">
    <source>
        <dbReference type="EMBL" id="SIO41974.1"/>
    </source>
</evidence>
<dbReference type="RefSeq" id="WP_074267585.1">
    <property type="nucleotide sequence ID" value="NZ_FSRM01000002.1"/>
</dbReference>
<dbReference type="PANTHER" id="PTHR41521">
    <property type="match status" value="1"/>
</dbReference>
<keyword evidence="5" id="KW-1185">Reference proteome</keyword>
<evidence type="ECO:0000313" key="5">
    <source>
        <dbReference type="Proteomes" id="UP000185151"/>
    </source>
</evidence>
<sequence length="97" mass="10733">MSKGYWVSAYRETKDQARLATYAQLAVPAVEAAGGRVIARGVADEVREHGLKERTVVIEFPSYEQAVAAYESDAYRKALEALGDAVVRDFRIIRGVE</sequence>
<organism evidence="2 5">
    <name type="scientific">Paraburkholderia phenazinium</name>
    <dbReference type="NCBI Taxonomy" id="60549"/>
    <lineage>
        <taxon>Bacteria</taxon>
        <taxon>Pseudomonadati</taxon>
        <taxon>Pseudomonadota</taxon>
        <taxon>Betaproteobacteria</taxon>
        <taxon>Burkholderiales</taxon>
        <taxon>Burkholderiaceae</taxon>
        <taxon>Paraburkholderia</taxon>
    </lineage>
</organism>
<dbReference type="SUPFAM" id="SSF54909">
    <property type="entry name" value="Dimeric alpha+beta barrel"/>
    <property type="match status" value="1"/>
</dbReference>